<comment type="caution">
    <text evidence="2">The sequence shown here is derived from an EMBL/GenBank/DDBJ whole genome shotgun (WGS) entry which is preliminary data.</text>
</comment>
<dbReference type="InterPro" id="IPR027417">
    <property type="entry name" value="P-loop_NTPase"/>
</dbReference>
<sequence>MTDSPILRLGSRALSAPVPKGRGVIGLDVPEVDRWLKGGLRRDGLHEFYAPSGSPPGPAMALALLAGMRNCGQGRSLMWLRARGGRRKDGPHAPGLAELGIDPAALLLLELADPADLLVAGVESLRHGGAGAVVLELRGRCRALDLTASRRLALAAERSGTMALIVRGDARPVPSAAHTRWQVSAAPSRALPANAPGHPVFDLQLLRQRGGAEGLHVQLEWNREQAVFRTPIYGDPPAVPAGRAEDRRARRAA</sequence>
<dbReference type="RefSeq" id="WP_160732087.1">
    <property type="nucleotide sequence ID" value="NZ_WTYO01000001.1"/>
</dbReference>
<proteinExistence type="predicted"/>
<name>A0ABW9USP8_9SPHN</name>
<accession>A0ABW9USP8</accession>
<dbReference type="SUPFAM" id="SSF52540">
    <property type="entry name" value="P-loop containing nucleoside triphosphate hydrolases"/>
    <property type="match status" value="1"/>
</dbReference>
<dbReference type="EMBL" id="WTYO01000001">
    <property type="protein sequence ID" value="MXO67428.1"/>
    <property type="molecule type" value="Genomic_DNA"/>
</dbReference>
<evidence type="ECO:0008006" key="4">
    <source>
        <dbReference type="Google" id="ProtNLM"/>
    </source>
</evidence>
<evidence type="ECO:0000313" key="3">
    <source>
        <dbReference type="Proteomes" id="UP000444401"/>
    </source>
</evidence>
<keyword evidence="3" id="KW-1185">Reference proteome</keyword>
<gene>
    <name evidence="2" type="ORF">GRI72_01100</name>
</gene>
<dbReference type="PIRSF" id="PIRSF034285">
    <property type="entry name" value="UCP034285"/>
    <property type="match status" value="1"/>
</dbReference>
<evidence type="ECO:0000313" key="2">
    <source>
        <dbReference type="EMBL" id="MXO67428.1"/>
    </source>
</evidence>
<evidence type="ECO:0000256" key="1">
    <source>
        <dbReference type="SAM" id="MobiDB-lite"/>
    </source>
</evidence>
<dbReference type="InterPro" id="IPR017026">
    <property type="entry name" value="ImuA"/>
</dbReference>
<protein>
    <recommendedName>
        <fullName evidence="4">Protein ImuA</fullName>
    </recommendedName>
</protein>
<reference evidence="2 3" key="1">
    <citation type="submission" date="2019-12" db="EMBL/GenBank/DDBJ databases">
        <title>Genomic-based taxomic classification of the family Erythrobacteraceae.</title>
        <authorList>
            <person name="Xu L."/>
        </authorList>
    </citation>
    <scope>NUCLEOTIDE SEQUENCE [LARGE SCALE GENOMIC DNA]</scope>
    <source>
        <strain evidence="2 3">H32</strain>
    </source>
</reference>
<feature type="compositionally biased region" description="Basic and acidic residues" evidence="1">
    <location>
        <begin position="243"/>
        <end position="253"/>
    </location>
</feature>
<feature type="region of interest" description="Disordered" evidence="1">
    <location>
        <begin position="232"/>
        <end position="253"/>
    </location>
</feature>
<organism evidence="2 3">
    <name type="scientific">Pelagerythrobacter marinus</name>
    <dbReference type="NCBI Taxonomy" id="538382"/>
    <lineage>
        <taxon>Bacteria</taxon>
        <taxon>Pseudomonadati</taxon>
        <taxon>Pseudomonadota</taxon>
        <taxon>Alphaproteobacteria</taxon>
        <taxon>Sphingomonadales</taxon>
        <taxon>Erythrobacteraceae</taxon>
        <taxon>Pelagerythrobacter</taxon>
    </lineage>
</organism>
<dbReference type="Gene3D" id="3.40.50.300">
    <property type="entry name" value="P-loop containing nucleotide triphosphate hydrolases"/>
    <property type="match status" value="1"/>
</dbReference>
<dbReference type="Proteomes" id="UP000444401">
    <property type="component" value="Unassembled WGS sequence"/>
</dbReference>